<sequence>MYVESKMIFCNPQEALLLPLYATTIGYWEHQAETVRPDGFPDYQLHQVLDGKGELIIKGQSYIVGPGDVFVLYPGVTHQYAPISRQWQVAWVSFNGRDAGQMLLHAGISESGPKRLKEEKWLHELKELLLQDENEPYAPLEHSKLLYALLVDLKRTLQLPLNRDHDMERIKPVLQHIDRNLHEALQLKDLAEVISVSPQYLCRLFQNTLQLRPIEYVNQQRVNRSKQLMFSERDKKVYEIARQVGFDNTSYFCSVFRQVSGMSPKEFMSLHGL</sequence>
<dbReference type="PANTHER" id="PTHR43280">
    <property type="entry name" value="ARAC-FAMILY TRANSCRIPTIONAL REGULATOR"/>
    <property type="match status" value="1"/>
</dbReference>
<keyword evidence="1" id="KW-0805">Transcription regulation</keyword>
<keyword evidence="2" id="KW-0238">DNA-binding</keyword>
<dbReference type="SMART" id="SM00342">
    <property type="entry name" value="HTH_ARAC"/>
    <property type="match status" value="1"/>
</dbReference>
<dbReference type="InterPro" id="IPR009057">
    <property type="entry name" value="Homeodomain-like_sf"/>
</dbReference>
<dbReference type="SUPFAM" id="SSF46689">
    <property type="entry name" value="Homeodomain-like"/>
    <property type="match status" value="2"/>
</dbReference>
<dbReference type="PRINTS" id="PR00032">
    <property type="entry name" value="HTHARAC"/>
</dbReference>
<name>A0AA95I7W3_9BACL</name>
<dbReference type="EMBL" id="CP126084">
    <property type="protein sequence ID" value="WHX51405.1"/>
    <property type="molecule type" value="Genomic_DNA"/>
</dbReference>
<dbReference type="InterPro" id="IPR018062">
    <property type="entry name" value="HTH_AraC-typ_CS"/>
</dbReference>
<evidence type="ECO:0000256" key="3">
    <source>
        <dbReference type="ARBA" id="ARBA00023163"/>
    </source>
</evidence>
<dbReference type="Pfam" id="PF02311">
    <property type="entry name" value="AraC_binding"/>
    <property type="match status" value="1"/>
</dbReference>
<dbReference type="SUPFAM" id="SSF51215">
    <property type="entry name" value="Regulatory protein AraC"/>
    <property type="match status" value="1"/>
</dbReference>
<accession>A0AA95I7W3</accession>
<feature type="domain" description="HTH araC/xylS-type" evidence="4">
    <location>
        <begin position="171"/>
        <end position="270"/>
    </location>
</feature>
<evidence type="ECO:0000313" key="6">
    <source>
        <dbReference type="Proteomes" id="UP001177943"/>
    </source>
</evidence>
<dbReference type="InterPro" id="IPR020449">
    <property type="entry name" value="Tscrpt_reg_AraC-type_HTH"/>
</dbReference>
<gene>
    <name evidence="5" type="ORF">QNH46_06575</name>
</gene>
<dbReference type="InterPro" id="IPR003313">
    <property type="entry name" value="AraC-bd"/>
</dbReference>
<organism evidence="5 6">
    <name type="scientific">Paenibacillus woosongensis</name>
    <dbReference type="NCBI Taxonomy" id="307580"/>
    <lineage>
        <taxon>Bacteria</taxon>
        <taxon>Bacillati</taxon>
        <taxon>Bacillota</taxon>
        <taxon>Bacilli</taxon>
        <taxon>Bacillales</taxon>
        <taxon>Paenibacillaceae</taxon>
        <taxon>Paenibacillus</taxon>
    </lineage>
</organism>
<dbReference type="Gene3D" id="1.10.10.60">
    <property type="entry name" value="Homeodomain-like"/>
    <property type="match status" value="2"/>
</dbReference>
<dbReference type="KEGG" id="pwn:QNH46_06575"/>
<evidence type="ECO:0000259" key="4">
    <source>
        <dbReference type="PROSITE" id="PS01124"/>
    </source>
</evidence>
<dbReference type="AlphaFoldDB" id="A0AA95I7W3"/>
<dbReference type="PROSITE" id="PS00041">
    <property type="entry name" value="HTH_ARAC_FAMILY_1"/>
    <property type="match status" value="1"/>
</dbReference>
<dbReference type="Proteomes" id="UP001177943">
    <property type="component" value="Chromosome"/>
</dbReference>
<evidence type="ECO:0000256" key="1">
    <source>
        <dbReference type="ARBA" id="ARBA00023015"/>
    </source>
</evidence>
<evidence type="ECO:0000256" key="2">
    <source>
        <dbReference type="ARBA" id="ARBA00023125"/>
    </source>
</evidence>
<dbReference type="PANTHER" id="PTHR43280:SF28">
    <property type="entry name" value="HTH-TYPE TRANSCRIPTIONAL ACTIVATOR RHAS"/>
    <property type="match status" value="1"/>
</dbReference>
<dbReference type="GO" id="GO:0043565">
    <property type="term" value="F:sequence-specific DNA binding"/>
    <property type="evidence" value="ECO:0007669"/>
    <property type="project" value="InterPro"/>
</dbReference>
<dbReference type="RefSeq" id="WP_283928364.1">
    <property type="nucleotide sequence ID" value="NZ_CP126084.1"/>
</dbReference>
<proteinExistence type="predicted"/>
<dbReference type="InterPro" id="IPR018060">
    <property type="entry name" value="HTH_AraC"/>
</dbReference>
<dbReference type="Pfam" id="PF12833">
    <property type="entry name" value="HTH_18"/>
    <property type="match status" value="1"/>
</dbReference>
<dbReference type="GO" id="GO:0003700">
    <property type="term" value="F:DNA-binding transcription factor activity"/>
    <property type="evidence" value="ECO:0007669"/>
    <property type="project" value="InterPro"/>
</dbReference>
<dbReference type="InterPro" id="IPR037923">
    <property type="entry name" value="HTH-like"/>
</dbReference>
<dbReference type="PROSITE" id="PS01124">
    <property type="entry name" value="HTH_ARAC_FAMILY_2"/>
    <property type="match status" value="1"/>
</dbReference>
<keyword evidence="3" id="KW-0804">Transcription</keyword>
<reference evidence="5" key="1">
    <citation type="submission" date="2023-05" db="EMBL/GenBank/DDBJ databases">
        <title>Comparative genomics of Bacillaceae isolates and their secondary metabolite potential.</title>
        <authorList>
            <person name="Song L."/>
            <person name="Nielsen L.J."/>
            <person name="Mohite O."/>
            <person name="Xu X."/>
            <person name="Weber T."/>
            <person name="Kovacs A.T."/>
        </authorList>
    </citation>
    <scope>NUCLEOTIDE SEQUENCE</scope>
    <source>
        <strain evidence="5">B2_4</strain>
    </source>
</reference>
<evidence type="ECO:0000313" key="5">
    <source>
        <dbReference type="EMBL" id="WHX51405.1"/>
    </source>
</evidence>
<protein>
    <submittedName>
        <fullName evidence="5">AraC family transcriptional regulator</fullName>
    </submittedName>
</protein>
<dbReference type="Gene3D" id="2.60.120.280">
    <property type="entry name" value="Regulatory protein AraC"/>
    <property type="match status" value="1"/>
</dbReference>